<dbReference type="InterPro" id="IPR011990">
    <property type="entry name" value="TPR-like_helical_dom_sf"/>
</dbReference>
<feature type="transmembrane region" description="Helical" evidence="1">
    <location>
        <begin position="2104"/>
        <end position="2127"/>
    </location>
</feature>
<dbReference type="Gene3D" id="1.25.40.10">
    <property type="entry name" value="Tetratricopeptide repeat domain"/>
    <property type="match status" value="1"/>
</dbReference>
<evidence type="ECO:0000313" key="2">
    <source>
        <dbReference type="EMBL" id="EAR83481.2"/>
    </source>
</evidence>
<organism evidence="2 3">
    <name type="scientific">Tetrahymena thermophila (strain SB210)</name>
    <dbReference type="NCBI Taxonomy" id="312017"/>
    <lineage>
        <taxon>Eukaryota</taxon>
        <taxon>Sar</taxon>
        <taxon>Alveolata</taxon>
        <taxon>Ciliophora</taxon>
        <taxon>Intramacronucleata</taxon>
        <taxon>Oligohymenophorea</taxon>
        <taxon>Hymenostomatida</taxon>
        <taxon>Tetrahymenina</taxon>
        <taxon>Tetrahymenidae</taxon>
        <taxon>Tetrahymena</taxon>
    </lineage>
</organism>
<dbReference type="OrthoDB" id="327912at2759"/>
<evidence type="ECO:0000313" key="3">
    <source>
        <dbReference type="Proteomes" id="UP000009168"/>
    </source>
</evidence>
<feature type="transmembrane region" description="Helical" evidence="1">
    <location>
        <begin position="1300"/>
        <end position="1319"/>
    </location>
</feature>
<feature type="transmembrane region" description="Helical" evidence="1">
    <location>
        <begin position="445"/>
        <end position="468"/>
    </location>
</feature>
<dbReference type="RefSeq" id="XP_001031144.2">
    <property type="nucleotide sequence ID" value="XM_001031144.2"/>
</dbReference>
<evidence type="ECO:0000256" key="1">
    <source>
        <dbReference type="SAM" id="Phobius"/>
    </source>
</evidence>
<dbReference type="KEGG" id="tet:TTHERM_00927360"/>
<accession>Q22DS4</accession>
<dbReference type="HOGENOM" id="CLU_250818_0_0_1"/>
<protein>
    <submittedName>
        <fullName evidence="2">Transmembrane protein, putative</fullName>
    </submittedName>
</protein>
<dbReference type="Proteomes" id="UP000009168">
    <property type="component" value="Unassembled WGS sequence"/>
</dbReference>
<proteinExistence type="predicted"/>
<dbReference type="GeneID" id="7824505"/>
<keyword evidence="3" id="KW-1185">Reference proteome</keyword>
<dbReference type="InParanoid" id="Q22DS4"/>
<reference evidence="3" key="1">
    <citation type="journal article" date="2006" name="PLoS Biol.">
        <title>Macronuclear genome sequence of the ciliate Tetrahymena thermophila, a model eukaryote.</title>
        <authorList>
            <person name="Eisen J.A."/>
            <person name="Coyne R.S."/>
            <person name="Wu M."/>
            <person name="Wu D."/>
            <person name="Thiagarajan M."/>
            <person name="Wortman J.R."/>
            <person name="Badger J.H."/>
            <person name="Ren Q."/>
            <person name="Amedeo P."/>
            <person name="Jones K.M."/>
            <person name="Tallon L.J."/>
            <person name="Delcher A.L."/>
            <person name="Salzberg S.L."/>
            <person name="Silva J.C."/>
            <person name="Haas B.J."/>
            <person name="Majoros W.H."/>
            <person name="Farzad M."/>
            <person name="Carlton J.M."/>
            <person name="Smith R.K. Jr."/>
            <person name="Garg J."/>
            <person name="Pearlman R.E."/>
            <person name="Karrer K.M."/>
            <person name="Sun L."/>
            <person name="Manning G."/>
            <person name="Elde N.C."/>
            <person name="Turkewitz A.P."/>
            <person name="Asai D.J."/>
            <person name="Wilkes D.E."/>
            <person name="Wang Y."/>
            <person name="Cai H."/>
            <person name="Collins K."/>
            <person name="Stewart B.A."/>
            <person name="Lee S.R."/>
            <person name="Wilamowska K."/>
            <person name="Weinberg Z."/>
            <person name="Ruzzo W.L."/>
            <person name="Wloga D."/>
            <person name="Gaertig J."/>
            <person name="Frankel J."/>
            <person name="Tsao C.-C."/>
            <person name="Gorovsky M.A."/>
            <person name="Keeling P.J."/>
            <person name="Waller R.F."/>
            <person name="Patron N.J."/>
            <person name="Cherry J.M."/>
            <person name="Stover N.A."/>
            <person name="Krieger C.J."/>
            <person name="del Toro C."/>
            <person name="Ryder H.F."/>
            <person name="Williamson S.C."/>
            <person name="Barbeau R.A."/>
            <person name="Hamilton E.P."/>
            <person name="Orias E."/>
        </authorList>
    </citation>
    <scope>NUCLEOTIDE SEQUENCE [LARGE SCALE GENOMIC DNA]</scope>
    <source>
        <strain evidence="3">SB210</strain>
    </source>
</reference>
<name>Q22DS4_TETTS</name>
<dbReference type="EMBL" id="GG662734">
    <property type="protein sequence ID" value="EAR83481.2"/>
    <property type="molecule type" value="Genomic_DNA"/>
</dbReference>
<keyword evidence="1" id="KW-1133">Transmembrane helix</keyword>
<keyword evidence="1 2" id="KW-0812">Transmembrane</keyword>
<sequence>MGILTKNLMSDLYKFEDLVAWDDKVRERYSFGYDKPNFLLQSSLELQDFCKSKSLCGKNQTCLNTYRSFPLQFNYMNDQVQYEKAQYSSYQYPLSLGWQNLTTSQKEYLIKIDLNRIFIQTIIINQSQEDIILPRLIYLAREQDGMYYQIFSMNFLILFPQINNQKYGGPFSCDLVNGKYQQYKYTNVDQFDGFQYYDAYGKPCGNATNKCTKCSYYNLKRIFPIEWRCRPWYQQSYNQFYVSFEQPYINVNPTTVSSTITFKVVRDNEKIKSIQDEYNYKQDAIIAIDIDLSLILNRYQQNKDLNIEYSYLISTNPSSNSTEYSPLVIAHPMMNMSNLQTVYDVEFSNSTNKNNEIYQFQNQTSFLSDTFQIYQNCSFQMSLKYSQIRIITKNNTKYLTIFTPIFICFGTIYEQASNINSYYVKAVSLQKIDQDTYQVDQMQEIMVQTIFIIYPTLVVIILVLFYCLTKSFLFYNFEIPIQILTQFIQNADSESIFVFYQKINKKELKTSQELKNLILAINNVVLNVQEKVKLKFQKQESDQSYLEIQATLFQQLITFQAFSHLTGIGLCLNNMSIINMFQKNLKQGLQYMNLSNRISTQMLQEAVQPLISKYKINQNQAIQILSRDQHQINFLKICACRKYQLANLLYHYSKSIQNGNTNKNDSESQSLDKSLSQILNKEAISFNFTTVENQQIFLKESFYYSNKYQEKLNFTIFQSNQTDEQVTIQQDEYIKIQIIQAKDLIYEGNTIFQILSQSFGYPVSFDKIDQNFKKIYDPYTAQDIKKLKSNYKDKFTNELNFFEVFYEDHENVLRDYALERYQDYLSFMSYSEKIFLTFQYQKITSFNQRMGILTQQLMSDMYSFDDIVAWDDKVTERYSNGYNKANFLISSTYQMKDFCHSFQQCGHDQTCIQNYYTFSQQINYMDDQIQYEKAQYSTFSYQQASVWQNLTKSQKQYLIKIDLNRIFIQTLVINKLSDDIILPSFIYSARQEDGMNYSILLFNTLMNFPPINNENYGGPFGCDDLIDGQYKEYKYTDIDQFNAFQYEDIFGQPCGNATHPCTECIYYNEKRLFPIDWRCRPWYTNSNSSFYISFGQPYINANPLVVASTQTFKVVIPKQNSNASIYDEQNYQQDAVIAIDLDLTQILERYSNNTVLNIEYQYLISTNPSTTSDVYSPLVIAHPDMNNTVIQTIYDAEFANSVNKDLEIEQFKNQTQFLNQPLEVDKNCYQQMKQKNSQMRTILKNNTQYLAIFAPIYICYGNIYEQASVINAYFVKSVSFEKIEQDIYQVTQAASVMIKYIFIVYSCLVILIFIIFYYLTKHFLLFNFEIPIQILTSFIQNADCQSIFIFNQKIENQELKTSSELKNLIAAINKVVLRVQEKVQQKMNQQESEQSYFQIQKSLIKQLIIFQTFNHQTGIGMCLNNLSVINMFTKNLKQALLYMNESNKVSNEILQQLVQPFIEKKNISYNQAIYILSEDKHQVSFLKICGCRKYQQANLLYHYCKHLKKGKANKEYDEILQLNNSNNSIFKNVSYQLNNSSPINQLDFKDFKESFFYSNKFYTKYTHTITQSDYIDEQKSLQEKDYLGIQILQAKDLIYEGSTLFQILSLSPILSQNERDREQQLKEYVVKRYNMYLEFASFSERIIITQSFQKITSITQTFGTLTQYLMDQKFNFDELVSWEDKQPERYSKGQVKPNFLIMNGYQLKDYCGLIKFCYQNQDCIDNYNDYNQQIYNFIDYVQYEKSQYSTWSYQMTNDWDQLNNEQKQFIVKMDLQQIFGVSYIFNQQNDVIQAIGIYLARQSDGLQYDILSYNLIISDSVLSQPQFGGPYNCSVNTNGSYSEYIYTNASQFYGFQYQDDGGETCGDINNPCSCPYFNMKRLTPLDWRCRPWYQQSDNIFYITFSQPYVDISSKTVCSTSTFKVVLSQNTTASIIDQINQQQDAVYATDIDLQHLLSRFSSSEQNIDYSYLVSTNTDPKSTDFLPQVFAHPQMNFTQEQTILEVEFSDSMNKDFEIQNYKNLTKFLMMTQQANKDCKPISITDTEKITITKNGQEYLTIFTPIQICFGTFTEQFSVYIAYYAKAISLEKIDQEIQSVTKLTQTMLVIIPVSQSFVLFIIVFIFYYLLKYFLLFNFEIPINIVSQFIKEADCKSLYLFNKRVKKGQMKTSQELRNLIFTINEIVFKVQENVKQIEKIKQANQFDKLEEIYKTSMLIYQQISHKNGIALCLNNIAGINLLQKNFGKALQFMSQSDQINNQIFDEIIKPIMVKHNVNQQEAIDILNQQEYFEFFKLYACRKYQLANILYLIAKQIAKNTQNILQTIKRDSREQDYFDILLSKDSIYFENSKDLEKQQQQPQHINSFYSKRFSQKFYQNPIHKNNNFVEQQNEQNLIKTYTQQAKDLISEANNMFQLISYSKNTSITNQVLKPSNLSNTQVIQKVLLRIPTYAKSMREQEQQLKEYVLKRYNMYLGFASFSERMIISQQFQKITSITQTFGTLTQNLMDQKFSFDELVSWEDKQPERYSKGQVKPNFLITNGYQLKDYCGQIKFCYQNQTCIDNYNDYNQQLYNFVDYVQYEKSQYSTWSYQMTNDWDQLNNEQKQFIVKMGLQQIFGVSYIFNQQYDTIQAAGIYLARQSDGLFFEIQSYNLIISDSVLSQPQFGGPYSCQVNTNGSYSEYIYTNTSQFNGFQYQDDSGETCGDINNPCSCPYFNMKRLTPLDWRCRPWYQQSDNIFYITYSQPYVDIASKAVCSTSTFKVVLSQNTTTSITVQINKQQDAVFAIDLDLKYLLFRFALSEQSIDYSYLVSTNTDLKSTDFVPYVFAHPQMSFTQEQTILEVEFSDSMNNDFEIENYKNLTKFLMMTQQVNRDCKPISINNSEKITITKNSQEYLTIFTPIQICFGTLTEQFSIYIAYYAKAIPLEKIDQDIQSFIFVQSESQERINKNFIRAKEFDIYDK</sequence>
<keyword evidence="1" id="KW-0472">Membrane</keyword>
<gene>
    <name evidence="2" type="ORF">TTHERM_00927360</name>
</gene>